<dbReference type="GeneID" id="54362931"/>
<comment type="similarity">
    <text evidence="1">Belongs to the short-chain dehydrogenases/reductases (SDR) family.</text>
</comment>
<proteinExistence type="inferred from homology"/>
<dbReference type="Proteomes" id="UP000504637">
    <property type="component" value="Unplaced"/>
</dbReference>
<evidence type="ECO:0000313" key="4">
    <source>
        <dbReference type="RefSeq" id="XP_033458523.1"/>
    </source>
</evidence>
<dbReference type="InterPro" id="IPR036291">
    <property type="entry name" value="NAD(P)-bd_dom_sf"/>
</dbReference>
<dbReference type="RefSeq" id="XP_033458523.1">
    <property type="nucleotide sequence ID" value="XM_033605131.1"/>
</dbReference>
<reference evidence="4" key="2">
    <citation type="submission" date="2020-04" db="EMBL/GenBank/DDBJ databases">
        <authorList>
            <consortium name="NCBI Genome Project"/>
        </authorList>
    </citation>
    <scope>NUCLEOTIDE SEQUENCE</scope>
    <source>
        <strain evidence="4">CBS 342.82</strain>
    </source>
</reference>
<dbReference type="CDD" id="cd05233">
    <property type="entry name" value="SDR_c"/>
    <property type="match status" value="1"/>
</dbReference>
<dbReference type="GO" id="GO:0016491">
    <property type="term" value="F:oxidoreductase activity"/>
    <property type="evidence" value="ECO:0007669"/>
    <property type="project" value="UniProtKB-KW"/>
</dbReference>
<dbReference type="PANTHER" id="PTHR43669:SF3">
    <property type="entry name" value="ALCOHOL DEHYDROGENASE, PUTATIVE (AFU_ORTHOLOGUE AFUA_3G03445)-RELATED"/>
    <property type="match status" value="1"/>
</dbReference>
<name>A0A6J3M3I1_9PEZI</name>
<dbReference type="Pfam" id="PF00106">
    <property type="entry name" value="adh_short"/>
    <property type="match status" value="1"/>
</dbReference>
<evidence type="ECO:0000256" key="2">
    <source>
        <dbReference type="ARBA" id="ARBA00023002"/>
    </source>
</evidence>
<accession>A0A6J3M3I1</accession>
<dbReference type="SUPFAM" id="SSF51735">
    <property type="entry name" value="NAD(P)-binding Rossmann-fold domains"/>
    <property type="match status" value="1"/>
</dbReference>
<dbReference type="InterPro" id="IPR002347">
    <property type="entry name" value="SDR_fam"/>
</dbReference>
<dbReference type="PANTHER" id="PTHR43669">
    <property type="entry name" value="5-KETO-D-GLUCONATE 5-REDUCTASE"/>
    <property type="match status" value="1"/>
</dbReference>
<dbReference type="OrthoDB" id="5336600at2759"/>
<reference evidence="4" key="1">
    <citation type="submission" date="2020-01" db="EMBL/GenBank/DDBJ databases">
        <authorList>
            <consortium name="DOE Joint Genome Institute"/>
            <person name="Haridas S."/>
            <person name="Albert R."/>
            <person name="Binder M."/>
            <person name="Bloem J."/>
            <person name="Labutti K."/>
            <person name="Salamov A."/>
            <person name="Andreopoulos B."/>
            <person name="Baker S.E."/>
            <person name="Barry K."/>
            <person name="Bills G."/>
            <person name="Bluhm B.H."/>
            <person name="Cannon C."/>
            <person name="Castanera R."/>
            <person name="Culley D.E."/>
            <person name="Daum C."/>
            <person name="Ezra D."/>
            <person name="Gonzalez J.B."/>
            <person name="Henrissat B."/>
            <person name="Kuo A."/>
            <person name="Liang C."/>
            <person name="Lipzen A."/>
            <person name="Lutzoni F."/>
            <person name="Magnuson J."/>
            <person name="Mondo S."/>
            <person name="Nolan M."/>
            <person name="Ohm R."/>
            <person name="Pangilinan J."/>
            <person name="Park H.-J."/>
            <person name="Ramirez L."/>
            <person name="Alfaro M."/>
            <person name="Sun H."/>
            <person name="Tritt A."/>
            <person name="Yoshinaga Y."/>
            <person name="Zwiers L.-H."/>
            <person name="Turgeon B.G."/>
            <person name="Goodwin S.B."/>
            <person name="Spatafora J.W."/>
            <person name="Crous P.W."/>
            <person name="Grigoriev I.V."/>
        </authorList>
    </citation>
    <scope>NUCLEOTIDE SEQUENCE</scope>
    <source>
        <strain evidence="4">CBS 342.82</strain>
    </source>
</reference>
<dbReference type="Gene3D" id="3.40.50.720">
    <property type="entry name" value="NAD(P)-binding Rossmann-like Domain"/>
    <property type="match status" value="1"/>
</dbReference>
<gene>
    <name evidence="4" type="ORF">K489DRAFT_381482</name>
</gene>
<evidence type="ECO:0000313" key="3">
    <source>
        <dbReference type="Proteomes" id="UP000504637"/>
    </source>
</evidence>
<dbReference type="AlphaFoldDB" id="A0A6J3M3I1"/>
<organism evidence="4">
    <name type="scientific">Dissoconium aciculare CBS 342.82</name>
    <dbReference type="NCBI Taxonomy" id="1314786"/>
    <lineage>
        <taxon>Eukaryota</taxon>
        <taxon>Fungi</taxon>
        <taxon>Dikarya</taxon>
        <taxon>Ascomycota</taxon>
        <taxon>Pezizomycotina</taxon>
        <taxon>Dothideomycetes</taxon>
        <taxon>Dothideomycetidae</taxon>
        <taxon>Mycosphaerellales</taxon>
        <taxon>Dissoconiaceae</taxon>
        <taxon>Dissoconium</taxon>
    </lineage>
</organism>
<keyword evidence="3" id="KW-1185">Reference proteome</keyword>
<keyword evidence="2" id="KW-0560">Oxidoreductase</keyword>
<sequence length="245" mass="26529">MAVTHGALVVCGSGPGVARGIATLFAERGFEKVILLSRSAERLSKEAETVRSKSATTKVYEITADFGNAEQVKAGLARVEVALGETPLDCVLYNAARTGRSDILDFSPEDFQSDLQIAMISLLTIAQWAIPQLKQASSLEGHTPSLLVTSGMLAKDPYPAMFSLAASKAGQYSLVHSLHKQYESEGVHCAVIVIAGHVSESSEGTNPQNIAKESWELYRQPKTEGKFEVVIRDPAFLEHVKNREK</sequence>
<protein>
    <submittedName>
        <fullName evidence="4">NAD(P)-binding protein</fullName>
    </submittedName>
</protein>
<reference evidence="4" key="3">
    <citation type="submission" date="2025-08" db="UniProtKB">
        <authorList>
            <consortium name="RefSeq"/>
        </authorList>
    </citation>
    <scope>IDENTIFICATION</scope>
    <source>
        <strain evidence="4">CBS 342.82</strain>
    </source>
</reference>
<evidence type="ECO:0000256" key="1">
    <source>
        <dbReference type="ARBA" id="ARBA00006484"/>
    </source>
</evidence>